<protein>
    <submittedName>
        <fullName evidence="2">One cut domain family member</fullName>
    </submittedName>
</protein>
<evidence type="ECO:0000313" key="2">
    <source>
        <dbReference type="WBParaSite" id="JU765_v2.g10843.t1"/>
    </source>
</evidence>
<reference evidence="2" key="1">
    <citation type="submission" date="2022-11" db="UniProtKB">
        <authorList>
            <consortium name="WormBaseParasite"/>
        </authorList>
    </citation>
    <scope>IDENTIFICATION</scope>
</reference>
<sequence length="719" mass="80152">MDYYRSNTDYPNYVTVASSNHLVPVEDSRLAAFVPEFSYEMTGNNFLQIDPNAHFNGQSRHYDDLPENFLETSHHDGPGLAALNVMSVPATESFSYASLAGMPGSTYGLKADTLGDPLRVSHSSHLDKFHRFGGPAGLLSPLHLDNRNDGLLGMGRPNGRASEMLNNLRLNQGYVKEEMNPELAFTQHDYESNFMLNQPSPQELERMNAATPPAISSEIMNSMNVNDQMVPYDVQSTQSFVQPPQQQSQPSRRRTRKNQQMSAGPSVSETMPPPPTEQRQPRATGNMGPGAGIPRAVYSTSDTTDPLNAEIDDDIYIDTKDLCKRIAYELKQHSIPQAIFAERILCRSQGTLSDLLRNPKPWNKLKSGRETFRRMFNWVQQPLHVRLSILDMYKGPMGSTAGPAPVVMSPPTPAQNARQNSRSRAAGGGDDGGNSAKRPRLVFTDIQKRTLQAIFKETQRPSREMQQTIAEHLRLDMSTVSNFFMNARRRSRNGSVVDDEPAPFQQIRAITPPPHSPTMNPTNQRQPSSRSKSYKSSPQSAMPEHIDEAVSAVAHGRDRFEQNLLSGDDGNFTDILDAGVEMDGALLDSSVWDSDDVKQEPNDDFIDGEFDNENGEQVENNNFPRSVDNHLTNSSDSPVSIKGPASAPGENIRLPVSIPSEFSQFWPVIPIYSIFRKTLIFTYSLQNIIPTVIQLCFSIQNLTETISKNCLEFSHIVFF</sequence>
<dbReference type="Proteomes" id="UP000887576">
    <property type="component" value="Unplaced"/>
</dbReference>
<proteinExistence type="predicted"/>
<evidence type="ECO:0000313" key="1">
    <source>
        <dbReference type="Proteomes" id="UP000887576"/>
    </source>
</evidence>
<accession>A0AC34PXP8</accession>
<dbReference type="WBParaSite" id="JU765_v2.g10843.t1">
    <property type="protein sequence ID" value="JU765_v2.g10843.t1"/>
    <property type="gene ID" value="JU765_v2.g10843"/>
</dbReference>
<organism evidence="1 2">
    <name type="scientific">Panagrolaimus sp. JU765</name>
    <dbReference type="NCBI Taxonomy" id="591449"/>
    <lineage>
        <taxon>Eukaryota</taxon>
        <taxon>Metazoa</taxon>
        <taxon>Ecdysozoa</taxon>
        <taxon>Nematoda</taxon>
        <taxon>Chromadorea</taxon>
        <taxon>Rhabditida</taxon>
        <taxon>Tylenchina</taxon>
        <taxon>Panagrolaimomorpha</taxon>
        <taxon>Panagrolaimoidea</taxon>
        <taxon>Panagrolaimidae</taxon>
        <taxon>Panagrolaimus</taxon>
    </lineage>
</organism>
<name>A0AC34PXP8_9BILA</name>